<dbReference type="NCBIfam" id="TIGR00166">
    <property type="entry name" value="S6"/>
    <property type="match status" value="1"/>
</dbReference>
<keyword evidence="2 7" id="KW-0699">rRNA-binding</keyword>
<evidence type="ECO:0000256" key="3">
    <source>
        <dbReference type="ARBA" id="ARBA00022884"/>
    </source>
</evidence>
<evidence type="ECO:0000256" key="6">
    <source>
        <dbReference type="ARBA" id="ARBA00035294"/>
    </source>
</evidence>
<dbReference type="Proteomes" id="UP000034160">
    <property type="component" value="Unassembled WGS sequence"/>
</dbReference>
<dbReference type="InterPro" id="IPR020814">
    <property type="entry name" value="Ribosomal_S6_plastid/chlpt"/>
</dbReference>
<dbReference type="InterPro" id="IPR014717">
    <property type="entry name" value="Transl_elong_EF1B/ribsomal_bS6"/>
</dbReference>
<name>A0A0G0Y8W6_9BACT</name>
<comment type="caution">
    <text evidence="8">The sequence shown here is derived from an EMBL/GenBank/DDBJ whole genome shotgun (WGS) entry which is preliminary data.</text>
</comment>
<comment type="function">
    <text evidence="7">Binds together with bS18 to 16S ribosomal RNA.</text>
</comment>
<dbReference type="HAMAP" id="MF_00360">
    <property type="entry name" value="Ribosomal_bS6"/>
    <property type="match status" value="1"/>
</dbReference>
<keyword evidence="4 7" id="KW-0689">Ribosomal protein</keyword>
<protein>
    <recommendedName>
        <fullName evidence="6 7">Small ribosomal subunit protein bS6</fullName>
    </recommendedName>
</protein>
<dbReference type="PROSITE" id="PS01048">
    <property type="entry name" value="RIBOSOMAL_S6"/>
    <property type="match status" value="1"/>
</dbReference>
<dbReference type="InterPro" id="IPR020815">
    <property type="entry name" value="Ribosomal_bS6_CS"/>
</dbReference>
<evidence type="ECO:0000313" key="9">
    <source>
        <dbReference type="Proteomes" id="UP000034160"/>
    </source>
</evidence>
<evidence type="ECO:0000256" key="7">
    <source>
        <dbReference type="HAMAP-Rule" id="MF_00360"/>
    </source>
</evidence>
<dbReference type="GO" id="GO:1990904">
    <property type="term" value="C:ribonucleoprotein complex"/>
    <property type="evidence" value="ECO:0007669"/>
    <property type="project" value="UniProtKB-KW"/>
</dbReference>
<gene>
    <name evidence="7" type="primary">rpsF</name>
    <name evidence="8" type="ORF">UU93_C0002G0047</name>
</gene>
<dbReference type="InterPro" id="IPR000529">
    <property type="entry name" value="Ribosomal_bS6"/>
</dbReference>
<reference evidence="8 9" key="1">
    <citation type="journal article" date="2015" name="Nature">
        <title>rRNA introns, odd ribosomes, and small enigmatic genomes across a large radiation of phyla.</title>
        <authorList>
            <person name="Brown C.T."/>
            <person name="Hug L.A."/>
            <person name="Thomas B.C."/>
            <person name="Sharon I."/>
            <person name="Castelle C.J."/>
            <person name="Singh A."/>
            <person name="Wilkins M.J."/>
            <person name="Williams K.H."/>
            <person name="Banfield J.F."/>
        </authorList>
    </citation>
    <scope>NUCLEOTIDE SEQUENCE [LARGE SCALE GENOMIC DNA]</scope>
</reference>
<dbReference type="InterPro" id="IPR035980">
    <property type="entry name" value="Ribosomal_bS6_sf"/>
</dbReference>
<organism evidence="8 9">
    <name type="scientific">Candidatus Amesbacteria bacterium GW2011_GWA2_42_12</name>
    <dbReference type="NCBI Taxonomy" id="1618356"/>
    <lineage>
        <taxon>Bacteria</taxon>
        <taxon>Candidatus Amesiibacteriota</taxon>
    </lineage>
</organism>
<proteinExistence type="inferred from homology"/>
<dbReference type="Pfam" id="PF01250">
    <property type="entry name" value="Ribosomal_S6"/>
    <property type="match status" value="1"/>
</dbReference>
<dbReference type="GO" id="GO:0005737">
    <property type="term" value="C:cytoplasm"/>
    <property type="evidence" value="ECO:0007669"/>
    <property type="project" value="UniProtKB-ARBA"/>
</dbReference>
<sequence length="88" mass="10185">MNKYDLTMLVKSTEGVEDKMEKLVKALNGKAGRMVEMGKKQLAYPIKKLSEAHYLTWTLELESPSVVQLERKLTVDRDVIRHLLVRNK</sequence>
<dbReference type="AlphaFoldDB" id="A0A0G0Y8W6"/>
<evidence type="ECO:0000313" key="8">
    <source>
        <dbReference type="EMBL" id="KKS33119.1"/>
    </source>
</evidence>
<evidence type="ECO:0000256" key="4">
    <source>
        <dbReference type="ARBA" id="ARBA00022980"/>
    </source>
</evidence>
<keyword evidence="3 7" id="KW-0694">RNA-binding</keyword>
<accession>A0A0G0Y8W6</accession>
<dbReference type="SUPFAM" id="SSF54995">
    <property type="entry name" value="Ribosomal protein S6"/>
    <property type="match status" value="1"/>
</dbReference>
<dbReference type="GO" id="GO:0005840">
    <property type="term" value="C:ribosome"/>
    <property type="evidence" value="ECO:0007669"/>
    <property type="project" value="UniProtKB-KW"/>
</dbReference>
<evidence type="ECO:0000256" key="2">
    <source>
        <dbReference type="ARBA" id="ARBA00022730"/>
    </source>
</evidence>
<dbReference type="GO" id="GO:0003735">
    <property type="term" value="F:structural constituent of ribosome"/>
    <property type="evidence" value="ECO:0007669"/>
    <property type="project" value="InterPro"/>
</dbReference>
<dbReference type="PANTHER" id="PTHR21011">
    <property type="entry name" value="MITOCHONDRIAL 28S RIBOSOMAL PROTEIN S6"/>
    <property type="match status" value="1"/>
</dbReference>
<dbReference type="PANTHER" id="PTHR21011:SF1">
    <property type="entry name" value="SMALL RIBOSOMAL SUBUNIT PROTEIN BS6M"/>
    <property type="match status" value="1"/>
</dbReference>
<dbReference type="STRING" id="1618356.UU93_C0002G0047"/>
<comment type="similarity">
    <text evidence="1 7">Belongs to the bacterial ribosomal protein bS6 family.</text>
</comment>
<dbReference type="Gene3D" id="3.30.70.60">
    <property type="match status" value="1"/>
</dbReference>
<dbReference type="GO" id="GO:0070181">
    <property type="term" value="F:small ribosomal subunit rRNA binding"/>
    <property type="evidence" value="ECO:0007669"/>
    <property type="project" value="TreeGrafter"/>
</dbReference>
<evidence type="ECO:0000256" key="1">
    <source>
        <dbReference type="ARBA" id="ARBA00009512"/>
    </source>
</evidence>
<keyword evidence="5 7" id="KW-0687">Ribonucleoprotein</keyword>
<evidence type="ECO:0000256" key="5">
    <source>
        <dbReference type="ARBA" id="ARBA00023274"/>
    </source>
</evidence>
<dbReference type="EMBL" id="LCCN01000002">
    <property type="protein sequence ID" value="KKS33119.1"/>
    <property type="molecule type" value="Genomic_DNA"/>
</dbReference>
<dbReference type="GO" id="GO:0006412">
    <property type="term" value="P:translation"/>
    <property type="evidence" value="ECO:0007669"/>
    <property type="project" value="UniProtKB-UniRule"/>
</dbReference>
<dbReference type="CDD" id="cd00473">
    <property type="entry name" value="bS6"/>
    <property type="match status" value="1"/>
</dbReference>